<organism evidence="3 4">
    <name type="scientific">Ramlibacter aquaticus</name>
    <dbReference type="NCBI Taxonomy" id="2780094"/>
    <lineage>
        <taxon>Bacteria</taxon>
        <taxon>Pseudomonadati</taxon>
        <taxon>Pseudomonadota</taxon>
        <taxon>Betaproteobacteria</taxon>
        <taxon>Burkholderiales</taxon>
        <taxon>Comamonadaceae</taxon>
        <taxon>Ramlibacter</taxon>
    </lineage>
</organism>
<dbReference type="Pfam" id="PF08811">
    <property type="entry name" value="DUF1800"/>
    <property type="match status" value="1"/>
</dbReference>
<name>A0ABR9SD87_9BURK</name>
<dbReference type="PROSITE" id="PS51257">
    <property type="entry name" value="PROKAR_LIPOPROTEIN"/>
    <property type="match status" value="1"/>
</dbReference>
<dbReference type="Proteomes" id="UP000715965">
    <property type="component" value="Unassembled WGS sequence"/>
</dbReference>
<keyword evidence="1" id="KW-0175">Coiled coil</keyword>
<gene>
    <name evidence="3" type="ORF">IM725_07000</name>
</gene>
<dbReference type="PROSITE" id="PS51318">
    <property type="entry name" value="TAT"/>
    <property type="match status" value="1"/>
</dbReference>
<dbReference type="EMBL" id="JADDOJ010000020">
    <property type="protein sequence ID" value="MBE7940314.1"/>
    <property type="molecule type" value="Genomic_DNA"/>
</dbReference>
<evidence type="ECO:0000313" key="3">
    <source>
        <dbReference type="EMBL" id="MBE7940314.1"/>
    </source>
</evidence>
<evidence type="ECO:0000256" key="2">
    <source>
        <dbReference type="SAM" id="MobiDB-lite"/>
    </source>
</evidence>
<feature type="region of interest" description="Disordered" evidence="2">
    <location>
        <begin position="20"/>
        <end position="40"/>
    </location>
</feature>
<keyword evidence="4" id="KW-1185">Reference proteome</keyword>
<dbReference type="InterPro" id="IPR006311">
    <property type="entry name" value="TAT_signal"/>
</dbReference>
<evidence type="ECO:0000256" key="1">
    <source>
        <dbReference type="SAM" id="Coils"/>
    </source>
</evidence>
<comment type="caution">
    <text evidence="3">The sequence shown here is derived from an EMBL/GenBank/DDBJ whole genome shotgun (WGS) entry which is preliminary data.</text>
</comment>
<reference evidence="3 4" key="1">
    <citation type="submission" date="2020-10" db="EMBL/GenBank/DDBJ databases">
        <title>Draft genome of Ramlibacter aquaticus LMG 30558.</title>
        <authorList>
            <person name="Props R."/>
        </authorList>
    </citation>
    <scope>NUCLEOTIDE SEQUENCE [LARGE SCALE GENOMIC DNA]</scope>
    <source>
        <strain evidence="3 4">LMG 30558</strain>
    </source>
</reference>
<sequence length="525" mass="57884">MKRRDWLLATLAAGLGGCAAPGAVPRSEAGPPRTEAAVRPAPPLMDDALLAGRLDRLSWGVNDALVAHARSQGFAAFLAGQLADRPPSPMPDAVAQRIARMQISTQPLPELIAQLESMRKNADAMAAEDEKVSARKAYQQALNRLARESASRHVLRALYSPDVVRERMAWFWLNHFSVSQGKHNLRAMVADYEDTLRPRALGRFRALLGAATQHPAMLRYLDNERNAAGHINENHARELMELHTLGVDAGYTQHDVQEMARVMTGVGVAGDRPPPMMRPELQRLYVRRGLFEFNPRRHDFGPKELLGRPITSRGLPELEEALDRLAQHPATAGFICRKLAVYWMADEPDPAVVAAMQQAFWRTDGHIGQVLAAMFAQPQFWRARKFKDPMHYLVSAVRAAYDDRPILNTGPVLNGLARLAEPLYGRQTPDGYSLAGTSWSSSGQMGARFEVARSLGSGNAGLFRPDPEEEEAAHEQPAFPQLATSVFHAWRAGTLSPATRAALAQAASPQEWNTLLLASPEFMEC</sequence>
<proteinExistence type="predicted"/>
<evidence type="ECO:0000313" key="4">
    <source>
        <dbReference type="Proteomes" id="UP000715965"/>
    </source>
</evidence>
<protein>
    <submittedName>
        <fullName evidence="3">DUF1800 domain-containing protein</fullName>
    </submittedName>
</protein>
<accession>A0ABR9SD87</accession>
<feature type="coiled-coil region" evidence="1">
    <location>
        <begin position="108"/>
        <end position="144"/>
    </location>
</feature>
<dbReference type="InterPro" id="IPR014917">
    <property type="entry name" value="DUF1800"/>
</dbReference>
<dbReference type="RefSeq" id="WP_193779859.1">
    <property type="nucleotide sequence ID" value="NZ_JADDOJ010000020.1"/>
</dbReference>